<gene>
    <name evidence="1" type="ORF">C8A04DRAFT_29218</name>
</gene>
<evidence type="ECO:0000313" key="2">
    <source>
        <dbReference type="Proteomes" id="UP001302676"/>
    </source>
</evidence>
<dbReference type="AlphaFoldDB" id="A0AAN6V2C9"/>
<reference evidence="1" key="1">
    <citation type="journal article" date="2023" name="Mol. Phylogenet. Evol.">
        <title>Genome-scale phylogeny and comparative genomics of the fungal order Sordariales.</title>
        <authorList>
            <person name="Hensen N."/>
            <person name="Bonometti L."/>
            <person name="Westerberg I."/>
            <person name="Brannstrom I.O."/>
            <person name="Guillou S."/>
            <person name="Cros-Aarteil S."/>
            <person name="Calhoun S."/>
            <person name="Haridas S."/>
            <person name="Kuo A."/>
            <person name="Mondo S."/>
            <person name="Pangilinan J."/>
            <person name="Riley R."/>
            <person name="LaButti K."/>
            <person name="Andreopoulos B."/>
            <person name="Lipzen A."/>
            <person name="Chen C."/>
            <person name="Yan M."/>
            <person name="Daum C."/>
            <person name="Ng V."/>
            <person name="Clum A."/>
            <person name="Steindorff A."/>
            <person name="Ohm R.A."/>
            <person name="Martin F."/>
            <person name="Silar P."/>
            <person name="Natvig D.O."/>
            <person name="Lalanne C."/>
            <person name="Gautier V."/>
            <person name="Ament-Velasquez S.L."/>
            <person name="Kruys A."/>
            <person name="Hutchinson M.I."/>
            <person name="Powell A.J."/>
            <person name="Barry K."/>
            <person name="Miller A.N."/>
            <person name="Grigoriev I.V."/>
            <person name="Debuchy R."/>
            <person name="Gladieux P."/>
            <person name="Hiltunen Thoren M."/>
            <person name="Johannesson H."/>
        </authorList>
    </citation>
    <scope>NUCLEOTIDE SEQUENCE</scope>
    <source>
        <strain evidence="1">CBS 141.50</strain>
    </source>
</reference>
<dbReference type="InterPro" id="IPR040442">
    <property type="entry name" value="Pyrv_kinase-like_dom_sf"/>
</dbReference>
<accession>A0AAN6V2C9</accession>
<keyword evidence="1" id="KW-0456">Lyase</keyword>
<keyword evidence="2" id="KW-1185">Reference proteome</keyword>
<dbReference type="PANTHER" id="PTHR42905">
    <property type="entry name" value="PHOSPHOENOLPYRUVATE CARBOXYLASE"/>
    <property type="match status" value="1"/>
</dbReference>
<name>A0AAN6V2C9_9PEZI</name>
<dbReference type="PANTHER" id="PTHR42905:SF16">
    <property type="entry name" value="CARBOXYPHOSPHONOENOLPYRUVATE PHOSPHONOMUTASE-LIKE PROTEIN (AFU_ORTHOLOGUE AFUA_5G07230)"/>
    <property type="match status" value="1"/>
</dbReference>
<reference evidence="1" key="2">
    <citation type="submission" date="2023-05" db="EMBL/GenBank/DDBJ databases">
        <authorList>
            <consortium name="Lawrence Berkeley National Laboratory"/>
            <person name="Steindorff A."/>
            <person name="Hensen N."/>
            <person name="Bonometti L."/>
            <person name="Westerberg I."/>
            <person name="Brannstrom I.O."/>
            <person name="Guillou S."/>
            <person name="Cros-Aarteil S."/>
            <person name="Calhoun S."/>
            <person name="Haridas S."/>
            <person name="Kuo A."/>
            <person name="Mondo S."/>
            <person name="Pangilinan J."/>
            <person name="Riley R."/>
            <person name="Labutti K."/>
            <person name="Andreopoulos B."/>
            <person name="Lipzen A."/>
            <person name="Chen C."/>
            <person name="Yanf M."/>
            <person name="Daum C."/>
            <person name="Ng V."/>
            <person name="Clum A."/>
            <person name="Ohm R."/>
            <person name="Martin F."/>
            <person name="Silar P."/>
            <person name="Natvig D."/>
            <person name="Lalanne C."/>
            <person name="Gautier V."/>
            <person name="Ament-Velasquez S.L."/>
            <person name="Kruys A."/>
            <person name="Hutchinson M.I."/>
            <person name="Powell A.J."/>
            <person name="Barry K."/>
            <person name="Miller A.N."/>
            <person name="Grigoriev I.V."/>
            <person name="Debuchy R."/>
            <person name="Gladieux P."/>
            <person name="Thoren M.H."/>
            <person name="Johannesson H."/>
        </authorList>
    </citation>
    <scope>NUCLEOTIDE SEQUENCE</scope>
    <source>
        <strain evidence="1">CBS 141.50</strain>
    </source>
</reference>
<dbReference type="InterPro" id="IPR015813">
    <property type="entry name" value="Pyrv/PenolPyrv_kinase-like_dom"/>
</dbReference>
<dbReference type="Pfam" id="PF13714">
    <property type="entry name" value="PEP_mutase"/>
    <property type="match status" value="1"/>
</dbReference>
<dbReference type="SUPFAM" id="SSF51621">
    <property type="entry name" value="Phosphoenolpyruvate/pyruvate domain"/>
    <property type="match status" value="1"/>
</dbReference>
<dbReference type="Proteomes" id="UP001302676">
    <property type="component" value="Unassembled WGS sequence"/>
</dbReference>
<dbReference type="Gene3D" id="3.20.20.60">
    <property type="entry name" value="Phosphoenolpyruvate-binding domains"/>
    <property type="match status" value="1"/>
</dbReference>
<protein>
    <submittedName>
        <fullName evidence="1">2-methylisocitrate lyase</fullName>
    </submittedName>
</protein>
<dbReference type="EMBL" id="MU853589">
    <property type="protein sequence ID" value="KAK4143194.1"/>
    <property type="molecule type" value="Genomic_DNA"/>
</dbReference>
<sequence length="266" mass="28309">MATPSITTLAARATDFKALHVPGKPLLLANVYDPISARIVGTLPNVRALASASWAVAQTVGVDDGQLTLEQNLTQLAPIAAVAHELGLPLTVDIQDGYGDRLEEVIRRVITELGAVGVNLEDSDRATFKVIGEEEAVDRVRRAVKVAAEVGVPDFVVNARADSWPAHQDLEESIRRGKKYLEAGATTVFVFWGGSRETPEEDVKKLVDAFGGRVNIQARKETSVQKKALTSADIARLGAARVSVGPQLYLAALGAITQAAKAILDA</sequence>
<dbReference type="RefSeq" id="XP_062636565.1">
    <property type="nucleotide sequence ID" value="XM_062780924.1"/>
</dbReference>
<dbReference type="GO" id="GO:0016829">
    <property type="term" value="F:lyase activity"/>
    <property type="evidence" value="ECO:0007669"/>
    <property type="project" value="UniProtKB-KW"/>
</dbReference>
<dbReference type="GeneID" id="87817537"/>
<proteinExistence type="predicted"/>
<evidence type="ECO:0000313" key="1">
    <source>
        <dbReference type="EMBL" id="KAK4143194.1"/>
    </source>
</evidence>
<dbReference type="CDD" id="cd00377">
    <property type="entry name" value="ICL_PEPM"/>
    <property type="match status" value="1"/>
</dbReference>
<comment type="caution">
    <text evidence="1">The sequence shown here is derived from an EMBL/GenBank/DDBJ whole genome shotgun (WGS) entry which is preliminary data.</text>
</comment>
<dbReference type="InterPro" id="IPR039556">
    <property type="entry name" value="ICL/PEPM"/>
</dbReference>
<organism evidence="1 2">
    <name type="scientific">Dichotomopilus funicola</name>
    <dbReference type="NCBI Taxonomy" id="1934379"/>
    <lineage>
        <taxon>Eukaryota</taxon>
        <taxon>Fungi</taxon>
        <taxon>Dikarya</taxon>
        <taxon>Ascomycota</taxon>
        <taxon>Pezizomycotina</taxon>
        <taxon>Sordariomycetes</taxon>
        <taxon>Sordariomycetidae</taxon>
        <taxon>Sordariales</taxon>
        <taxon>Chaetomiaceae</taxon>
        <taxon>Dichotomopilus</taxon>
    </lineage>
</organism>